<dbReference type="EMBL" id="BTGU01000025">
    <property type="protein sequence ID" value="GMN47171.1"/>
    <property type="molecule type" value="Genomic_DNA"/>
</dbReference>
<keyword evidence="3" id="KW-1185">Reference proteome</keyword>
<accession>A0AA88D8P4</accession>
<dbReference type="Proteomes" id="UP001187192">
    <property type="component" value="Unassembled WGS sequence"/>
</dbReference>
<evidence type="ECO:0000313" key="3">
    <source>
        <dbReference type="Proteomes" id="UP001187192"/>
    </source>
</evidence>
<evidence type="ECO:0000256" key="1">
    <source>
        <dbReference type="SAM" id="Phobius"/>
    </source>
</evidence>
<sequence length="70" mass="7605">MAGGSFAQGGLAMERAGQFQRKVTAYLIIACFVAAIGGSIFGYDIGISVLGLGQTKRKVRRVKFRCRMKF</sequence>
<organism evidence="2 3">
    <name type="scientific">Ficus carica</name>
    <name type="common">Common fig</name>
    <dbReference type="NCBI Taxonomy" id="3494"/>
    <lineage>
        <taxon>Eukaryota</taxon>
        <taxon>Viridiplantae</taxon>
        <taxon>Streptophyta</taxon>
        <taxon>Embryophyta</taxon>
        <taxon>Tracheophyta</taxon>
        <taxon>Spermatophyta</taxon>
        <taxon>Magnoliopsida</taxon>
        <taxon>eudicotyledons</taxon>
        <taxon>Gunneridae</taxon>
        <taxon>Pentapetalae</taxon>
        <taxon>rosids</taxon>
        <taxon>fabids</taxon>
        <taxon>Rosales</taxon>
        <taxon>Moraceae</taxon>
        <taxon>Ficeae</taxon>
        <taxon>Ficus</taxon>
    </lineage>
</organism>
<dbReference type="AlphaFoldDB" id="A0AA88D8P4"/>
<comment type="caution">
    <text evidence="2">The sequence shown here is derived from an EMBL/GenBank/DDBJ whole genome shotgun (WGS) entry which is preliminary data.</text>
</comment>
<name>A0AA88D8P4_FICCA</name>
<proteinExistence type="predicted"/>
<keyword evidence="1" id="KW-1133">Transmembrane helix</keyword>
<feature type="transmembrane region" description="Helical" evidence="1">
    <location>
        <begin position="23"/>
        <end position="53"/>
    </location>
</feature>
<reference evidence="2" key="1">
    <citation type="submission" date="2023-07" db="EMBL/GenBank/DDBJ databases">
        <title>draft genome sequence of fig (Ficus carica).</title>
        <authorList>
            <person name="Takahashi T."/>
            <person name="Nishimura K."/>
        </authorList>
    </citation>
    <scope>NUCLEOTIDE SEQUENCE</scope>
</reference>
<protein>
    <submittedName>
        <fullName evidence="2">Uncharacterized protein</fullName>
    </submittedName>
</protein>
<keyword evidence="1" id="KW-0812">Transmembrane</keyword>
<gene>
    <name evidence="2" type="ORF">TIFTF001_016365</name>
</gene>
<keyword evidence="1" id="KW-0472">Membrane</keyword>
<evidence type="ECO:0000313" key="2">
    <source>
        <dbReference type="EMBL" id="GMN47171.1"/>
    </source>
</evidence>